<accession>A0ABX1C170</accession>
<dbReference type="RefSeq" id="WP_168103132.1">
    <property type="nucleotide sequence ID" value="NZ_JAATEN010000015.1"/>
</dbReference>
<comment type="caution">
    <text evidence="2">The sequence shown here is derived from an EMBL/GenBank/DDBJ whole genome shotgun (WGS) entry which is preliminary data.</text>
</comment>
<keyword evidence="3" id="KW-1185">Reference proteome</keyword>
<evidence type="ECO:0000313" key="3">
    <source>
        <dbReference type="Proteomes" id="UP000695264"/>
    </source>
</evidence>
<proteinExistence type="predicted"/>
<dbReference type="PROSITE" id="PS51257">
    <property type="entry name" value="PROKAR_LIPOPROTEIN"/>
    <property type="match status" value="1"/>
</dbReference>
<gene>
    <name evidence="2" type="ORF">HCK00_18625</name>
</gene>
<evidence type="ECO:0000256" key="1">
    <source>
        <dbReference type="SAM" id="MobiDB-lite"/>
    </source>
</evidence>
<organism evidence="2 3">
    <name type="scientific">Streptomyces zingiberis</name>
    <dbReference type="NCBI Taxonomy" id="2053010"/>
    <lineage>
        <taxon>Bacteria</taxon>
        <taxon>Bacillati</taxon>
        <taxon>Actinomycetota</taxon>
        <taxon>Actinomycetes</taxon>
        <taxon>Kitasatosporales</taxon>
        <taxon>Streptomycetaceae</taxon>
        <taxon>Streptomyces</taxon>
    </lineage>
</organism>
<feature type="compositionally biased region" description="Basic and acidic residues" evidence="1">
    <location>
        <begin position="56"/>
        <end position="65"/>
    </location>
</feature>
<evidence type="ECO:0000313" key="2">
    <source>
        <dbReference type="EMBL" id="NJQ02501.1"/>
    </source>
</evidence>
<protein>
    <submittedName>
        <fullName evidence="2">Uncharacterized protein</fullName>
    </submittedName>
</protein>
<feature type="compositionally biased region" description="Basic residues" evidence="1">
    <location>
        <begin position="66"/>
        <end position="79"/>
    </location>
</feature>
<name>A0ABX1C170_9ACTN</name>
<feature type="region of interest" description="Disordered" evidence="1">
    <location>
        <begin position="56"/>
        <end position="79"/>
    </location>
</feature>
<dbReference type="Proteomes" id="UP000695264">
    <property type="component" value="Unassembled WGS sequence"/>
</dbReference>
<reference evidence="2 3" key="1">
    <citation type="submission" date="2020-03" db="EMBL/GenBank/DDBJ databases">
        <title>WGS of actinomycetes isolated from Thailand.</title>
        <authorList>
            <person name="Thawai C."/>
        </authorList>
    </citation>
    <scope>NUCLEOTIDE SEQUENCE [LARGE SCALE GENOMIC DNA]</scope>
    <source>
        <strain evidence="2 3">PLAI 1-29</strain>
    </source>
</reference>
<sequence length="79" mass="8543">MKQCAGCERTDALVRVATRSGASGPGITLYACPLHLPEYPPLPGADEIALIESVTHARREEESRQRRGQGRRRGGAARS</sequence>
<dbReference type="EMBL" id="JAATEN010000015">
    <property type="protein sequence ID" value="NJQ02501.1"/>
    <property type="molecule type" value="Genomic_DNA"/>
</dbReference>